<protein>
    <submittedName>
        <fullName evidence="1">Uncharacterized protein</fullName>
    </submittedName>
</protein>
<accession>A0A6J5MWI1</accession>
<proteinExistence type="predicted"/>
<gene>
    <name evidence="1" type="ORF">UFOVP589_28</name>
</gene>
<name>A0A6J5MWI1_9CAUD</name>
<reference evidence="1" key="1">
    <citation type="submission" date="2020-04" db="EMBL/GenBank/DDBJ databases">
        <authorList>
            <person name="Chiriac C."/>
            <person name="Salcher M."/>
            <person name="Ghai R."/>
            <person name="Kavagutti S V."/>
        </authorList>
    </citation>
    <scope>NUCLEOTIDE SEQUENCE</scope>
</reference>
<dbReference type="EMBL" id="LR796567">
    <property type="protein sequence ID" value="CAB4151635.1"/>
    <property type="molecule type" value="Genomic_DNA"/>
</dbReference>
<sequence length="50" mass="5607">MEIQSIAYDYAAKTLAITLADDTTKTYSDRSSYLADWPDREADCAAIGWE</sequence>
<evidence type="ECO:0000313" key="1">
    <source>
        <dbReference type="EMBL" id="CAB4151635.1"/>
    </source>
</evidence>
<organism evidence="1">
    <name type="scientific">uncultured Caudovirales phage</name>
    <dbReference type="NCBI Taxonomy" id="2100421"/>
    <lineage>
        <taxon>Viruses</taxon>
        <taxon>Duplodnaviria</taxon>
        <taxon>Heunggongvirae</taxon>
        <taxon>Uroviricota</taxon>
        <taxon>Caudoviricetes</taxon>
        <taxon>Peduoviridae</taxon>
        <taxon>Maltschvirus</taxon>
        <taxon>Maltschvirus maltsch</taxon>
    </lineage>
</organism>